<feature type="domain" description="C2H2-type" evidence="3">
    <location>
        <begin position="231"/>
        <end position="258"/>
    </location>
</feature>
<feature type="compositionally biased region" description="Polar residues" evidence="2">
    <location>
        <begin position="1"/>
        <end position="45"/>
    </location>
</feature>
<proteinExistence type="predicted"/>
<feature type="domain" description="C2H2-type" evidence="3">
    <location>
        <begin position="319"/>
        <end position="346"/>
    </location>
</feature>
<organism evidence="4 5">
    <name type="scientific">Limulus polyphemus</name>
    <name type="common">Atlantic horseshoe crab</name>
    <dbReference type="NCBI Taxonomy" id="6850"/>
    <lineage>
        <taxon>Eukaryota</taxon>
        <taxon>Metazoa</taxon>
        <taxon>Ecdysozoa</taxon>
        <taxon>Arthropoda</taxon>
        <taxon>Chelicerata</taxon>
        <taxon>Merostomata</taxon>
        <taxon>Xiphosura</taxon>
        <taxon>Limulidae</taxon>
        <taxon>Limulus</taxon>
    </lineage>
</organism>
<feature type="domain" description="C2H2-type" evidence="3">
    <location>
        <begin position="203"/>
        <end position="230"/>
    </location>
</feature>
<dbReference type="PANTHER" id="PTHR16515">
    <property type="entry name" value="PR DOMAIN ZINC FINGER PROTEIN"/>
    <property type="match status" value="1"/>
</dbReference>
<dbReference type="GeneID" id="106464021"/>
<dbReference type="InterPro" id="IPR013087">
    <property type="entry name" value="Znf_C2H2_type"/>
</dbReference>
<dbReference type="Pfam" id="PF00096">
    <property type="entry name" value="zf-C2H2"/>
    <property type="match status" value="6"/>
</dbReference>
<evidence type="ECO:0000259" key="3">
    <source>
        <dbReference type="PROSITE" id="PS50157"/>
    </source>
</evidence>
<feature type="domain" description="C2H2-type" evidence="3">
    <location>
        <begin position="118"/>
        <end position="141"/>
    </location>
</feature>
<dbReference type="InterPro" id="IPR036236">
    <property type="entry name" value="Znf_C2H2_sf"/>
</dbReference>
<dbReference type="Gene3D" id="3.30.160.60">
    <property type="entry name" value="Classic Zinc Finger"/>
    <property type="match status" value="7"/>
</dbReference>
<feature type="domain" description="C2H2-type" evidence="3">
    <location>
        <begin position="175"/>
        <end position="202"/>
    </location>
</feature>
<dbReference type="PANTHER" id="PTHR16515:SF55">
    <property type="entry name" value="C2H2-TYPE DOMAIN-CONTAINING PROTEIN"/>
    <property type="match status" value="1"/>
</dbReference>
<feature type="domain" description="C2H2-type" evidence="3">
    <location>
        <begin position="259"/>
        <end position="286"/>
    </location>
</feature>
<protein>
    <submittedName>
        <fullName evidence="5">Gastrula zinc finger protein XlCGF8.2DB-like</fullName>
    </submittedName>
</protein>
<dbReference type="SUPFAM" id="SSF57667">
    <property type="entry name" value="beta-beta-alpha zinc fingers"/>
    <property type="match status" value="5"/>
</dbReference>
<keyword evidence="4" id="KW-1185">Reference proteome</keyword>
<gene>
    <name evidence="5" type="primary">LOC106464021</name>
</gene>
<feature type="domain" description="C2H2-type" evidence="3">
    <location>
        <begin position="287"/>
        <end position="314"/>
    </location>
</feature>
<reference evidence="5" key="1">
    <citation type="submission" date="2025-08" db="UniProtKB">
        <authorList>
            <consortium name="RefSeq"/>
        </authorList>
    </citation>
    <scope>IDENTIFICATION</scope>
    <source>
        <tissue evidence="5">Muscle</tissue>
    </source>
</reference>
<evidence type="ECO:0000256" key="2">
    <source>
        <dbReference type="SAM" id="MobiDB-lite"/>
    </source>
</evidence>
<dbReference type="SMART" id="SM00355">
    <property type="entry name" value="ZnF_C2H2"/>
    <property type="match status" value="8"/>
</dbReference>
<dbReference type="PROSITE" id="PS50157">
    <property type="entry name" value="ZINC_FINGER_C2H2_2"/>
    <property type="match status" value="8"/>
</dbReference>
<dbReference type="PROSITE" id="PS00028">
    <property type="entry name" value="ZINC_FINGER_C2H2_1"/>
    <property type="match status" value="7"/>
</dbReference>
<feature type="domain" description="C2H2-type" evidence="3">
    <location>
        <begin position="147"/>
        <end position="174"/>
    </location>
</feature>
<evidence type="ECO:0000313" key="4">
    <source>
        <dbReference type="Proteomes" id="UP000694941"/>
    </source>
</evidence>
<dbReference type="Proteomes" id="UP000694941">
    <property type="component" value="Unplaced"/>
</dbReference>
<keyword evidence="1" id="KW-0862">Zinc</keyword>
<keyword evidence="1" id="KW-0479">Metal-binding</keyword>
<sequence>MDSSLSFLARLSSQNGEHLQENVQSLAESENPETSSCPDLNNQQHPKALPCNLQRKTNNASSSRSGGSAKSSREHSTSGDLQIGMESDSVKMYYCSCGKSYSEKESGLHSSCHSLDIFSCNMCEEKFSQKKILLDHCYTMHGVMQSFICDFCGKCFSSKESLQNHQTIHVGDKPYPCEICFQAFSEKSFLIYHLRTHYNEKPYRCQYCGKSYTLKGNLQIHLQDHEGIKPFSCKVCGKSFTQKLVLDHHMSIHTGKRPYPCQICDKTFSQKGNLKTHMLIHTGERRFACPQCGRLFTQKGNMKTHLKLHLRHPSIQKPYQCIICRKSYVSEASLQCHMVCHQKLIPFVPQNMALASTSQHG</sequence>
<dbReference type="InterPro" id="IPR050331">
    <property type="entry name" value="Zinc_finger"/>
</dbReference>
<dbReference type="RefSeq" id="XP_022247379.1">
    <property type="nucleotide sequence ID" value="XM_022391671.1"/>
</dbReference>
<name>A0ABM1SUS3_LIMPO</name>
<feature type="region of interest" description="Disordered" evidence="2">
    <location>
        <begin position="1"/>
        <end position="82"/>
    </location>
</feature>
<evidence type="ECO:0000313" key="5">
    <source>
        <dbReference type="RefSeq" id="XP_022247379.1"/>
    </source>
</evidence>
<evidence type="ECO:0000256" key="1">
    <source>
        <dbReference type="PROSITE-ProRule" id="PRU00042"/>
    </source>
</evidence>
<feature type="compositionally biased region" description="Low complexity" evidence="2">
    <location>
        <begin position="60"/>
        <end position="70"/>
    </location>
</feature>
<keyword evidence="1" id="KW-0863">Zinc-finger</keyword>
<accession>A0ABM1SUS3</accession>